<dbReference type="InParanoid" id="A0LHN1"/>
<dbReference type="EMBL" id="CP000478">
    <property type="protein sequence ID" value="ABK16933.1"/>
    <property type="molecule type" value="Genomic_DNA"/>
</dbReference>
<dbReference type="STRING" id="335543.Sfum_1241"/>
<keyword evidence="2" id="KW-1185">Reference proteome</keyword>
<dbReference type="Proteomes" id="UP000001784">
    <property type="component" value="Chromosome"/>
</dbReference>
<sequence length="157" mass="17686">MRWLVFFNNYFAKFFRLKDKECLQSRLRKNRPRRARLFPVLFSGAREKGIGCTDFGSPEARPAWRETQSRCQGIDLHFRAGPGVSPTDCRLIEVSRAGLFLNSAGASEEISGGPNGLVSLDEAPFAKARKFHRVSVSSTGRSCAKLRRSPRRTAQDH</sequence>
<evidence type="ECO:0000313" key="1">
    <source>
        <dbReference type="EMBL" id="ABK16933.1"/>
    </source>
</evidence>
<proteinExistence type="predicted"/>
<accession>A0LHN1</accession>
<dbReference type="AlphaFoldDB" id="A0LHN1"/>
<protein>
    <submittedName>
        <fullName evidence="1">Uncharacterized protein</fullName>
    </submittedName>
</protein>
<dbReference type="HOGENOM" id="CLU_1676979_0_0_7"/>
<gene>
    <name evidence="1" type="ordered locus">Sfum_1241</name>
</gene>
<reference evidence="1 2" key="1">
    <citation type="submission" date="2006-10" db="EMBL/GenBank/DDBJ databases">
        <title>Complete sequence of Syntrophobacter fumaroxidans MPOB.</title>
        <authorList>
            <consortium name="US DOE Joint Genome Institute"/>
            <person name="Copeland A."/>
            <person name="Lucas S."/>
            <person name="Lapidus A."/>
            <person name="Barry K."/>
            <person name="Detter J.C."/>
            <person name="Glavina del Rio T."/>
            <person name="Hammon N."/>
            <person name="Israni S."/>
            <person name="Pitluck S."/>
            <person name="Goltsman E.G."/>
            <person name="Martinez M."/>
            <person name="Schmutz J."/>
            <person name="Larimer F."/>
            <person name="Land M."/>
            <person name="Hauser L."/>
            <person name="Kyrpides N."/>
            <person name="Kim E."/>
            <person name="Boone D.R."/>
            <person name="Brockman F."/>
            <person name="Culley D."/>
            <person name="Ferry J."/>
            <person name="Gunsalus R."/>
            <person name="McInerney M.J."/>
            <person name="Morrison M."/>
            <person name="Plugge C."/>
            <person name="Rohlin L."/>
            <person name="Scholten J."/>
            <person name="Sieber J."/>
            <person name="Stams A.J.M."/>
            <person name="Worm P."/>
            <person name="Henstra A.M."/>
            <person name="Richardson P."/>
        </authorList>
    </citation>
    <scope>NUCLEOTIDE SEQUENCE [LARGE SCALE GENOMIC DNA]</scope>
    <source>
        <strain evidence="2">DSM 10017 / MPOB</strain>
    </source>
</reference>
<dbReference type="KEGG" id="sfu:Sfum_1241"/>
<evidence type="ECO:0000313" key="2">
    <source>
        <dbReference type="Proteomes" id="UP000001784"/>
    </source>
</evidence>
<name>A0LHN1_SYNFM</name>
<organism evidence="1 2">
    <name type="scientific">Syntrophobacter fumaroxidans (strain DSM 10017 / MPOB)</name>
    <dbReference type="NCBI Taxonomy" id="335543"/>
    <lineage>
        <taxon>Bacteria</taxon>
        <taxon>Pseudomonadati</taxon>
        <taxon>Thermodesulfobacteriota</taxon>
        <taxon>Syntrophobacteria</taxon>
        <taxon>Syntrophobacterales</taxon>
        <taxon>Syntrophobacteraceae</taxon>
        <taxon>Syntrophobacter</taxon>
    </lineage>
</organism>